<accession>A0ACB8BR58</accession>
<dbReference type="Proteomes" id="UP000790709">
    <property type="component" value="Unassembled WGS sequence"/>
</dbReference>
<organism evidence="1 2">
    <name type="scientific">Leucogyrophana mollusca</name>
    <dbReference type="NCBI Taxonomy" id="85980"/>
    <lineage>
        <taxon>Eukaryota</taxon>
        <taxon>Fungi</taxon>
        <taxon>Dikarya</taxon>
        <taxon>Basidiomycota</taxon>
        <taxon>Agaricomycotina</taxon>
        <taxon>Agaricomycetes</taxon>
        <taxon>Agaricomycetidae</taxon>
        <taxon>Boletales</taxon>
        <taxon>Boletales incertae sedis</taxon>
        <taxon>Leucogyrophana</taxon>
    </lineage>
</organism>
<sequence length="407" mass="45108">MPQSGTDFASLSLFPATPEQLIISRKRAWPMWGGGLTEEQYLQRDDVMDVMEHAADGKLITWVLAPRADPGTLDFMCSCETFRRRGVLLPATQDGKQGDLQEVPCYGVASVFTPPWNRRKGYGSHMMSLLHWVIASRSPEFNLGEFPEAWGQPPPKVELAGDGHFSVLYSDIGSEFYNNSGPGGHKGGGWEVKEAFSTVWKVPQQPETTEEIEGGWSWLKESDLQEVWDEEVGFIKDDLTGAPSTNTTSQKTTVSFLPDKGVAAFQSVRALFGRAGEVSMDIWGVKMDDPTSGGGSDRPTITYATWSVDARPPPPTLIVTRLRASERTFPGLLRKIQEAARQSGIGKVEVWNLPGDLLKVATELNGETFERTEHLPAIRWYGKGLATKDVEWAFNEKSVLVIQFHCI</sequence>
<dbReference type="EMBL" id="MU266360">
    <property type="protein sequence ID" value="KAH7927867.1"/>
    <property type="molecule type" value="Genomic_DNA"/>
</dbReference>
<reference evidence="1" key="1">
    <citation type="journal article" date="2021" name="New Phytol.">
        <title>Evolutionary innovations through gain and loss of genes in the ectomycorrhizal Boletales.</title>
        <authorList>
            <person name="Wu G."/>
            <person name="Miyauchi S."/>
            <person name="Morin E."/>
            <person name="Kuo A."/>
            <person name="Drula E."/>
            <person name="Varga T."/>
            <person name="Kohler A."/>
            <person name="Feng B."/>
            <person name="Cao Y."/>
            <person name="Lipzen A."/>
            <person name="Daum C."/>
            <person name="Hundley H."/>
            <person name="Pangilinan J."/>
            <person name="Johnson J."/>
            <person name="Barry K."/>
            <person name="LaButti K."/>
            <person name="Ng V."/>
            <person name="Ahrendt S."/>
            <person name="Min B."/>
            <person name="Choi I.G."/>
            <person name="Park H."/>
            <person name="Plett J.M."/>
            <person name="Magnuson J."/>
            <person name="Spatafora J.W."/>
            <person name="Nagy L.G."/>
            <person name="Henrissat B."/>
            <person name="Grigoriev I.V."/>
            <person name="Yang Z.L."/>
            <person name="Xu J."/>
            <person name="Martin F.M."/>
        </authorList>
    </citation>
    <scope>NUCLEOTIDE SEQUENCE</scope>
    <source>
        <strain evidence="1">KUC20120723A-06</strain>
    </source>
</reference>
<comment type="caution">
    <text evidence="1">The sequence shown here is derived from an EMBL/GenBank/DDBJ whole genome shotgun (WGS) entry which is preliminary data.</text>
</comment>
<protein>
    <submittedName>
        <fullName evidence="1">Uncharacterized protein</fullName>
    </submittedName>
</protein>
<keyword evidence="2" id="KW-1185">Reference proteome</keyword>
<gene>
    <name evidence="1" type="ORF">BV22DRAFT_1060155</name>
</gene>
<evidence type="ECO:0000313" key="2">
    <source>
        <dbReference type="Proteomes" id="UP000790709"/>
    </source>
</evidence>
<proteinExistence type="predicted"/>
<evidence type="ECO:0000313" key="1">
    <source>
        <dbReference type="EMBL" id="KAH7927867.1"/>
    </source>
</evidence>
<name>A0ACB8BR58_9AGAM</name>